<organism evidence="3 4">
    <name type="scientific">Georgenia halophila</name>
    <dbReference type="NCBI Taxonomy" id="620889"/>
    <lineage>
        <taxon>Bacteria</taxon>
        <taxon>Bacillati</taxon>
        <taxon>Actinomycetota</taxon>
        <taxon>Actinomycetes</taxon>
        <taxon>Micrococcales</taxon>
        <taxon>Bogoriellaceae</taxon>
        <taxon>Georgenia</taxon>
    </lineage>
</organism>
<dbReference type="InterPro" id="IPR008929">
    <property type="entry name" value="Chondroitin_lyas"/>
</dbReference>
<accession>A0ABP8KTV0</accession>
<protein>
    <submittedName>
        <fullName evidence="3">Heparinase II/III family protein</fullName>
    </submittedName>
</protein>
<sequence>MAATGKLAETWGDLATADELRRLLLPPASALPVPPATDRATWDLDTGTADSPTVRDLLARAEQDRGTWPQPTATLFADYVRTGDRASYEHQVFTRQYRLSRAVVAAATTADPAWLDEVADGLVLLCEQSTWCWSAHDDSHRRNGWLLPDVTNPYLDLGAGEVAGQLAWTDHLLGSLLDERIPGLRARLRHEVRSRVIDPYVRRRDFKWLGLQGEVNNWNPWICGNVLLAGLVLLDGADEESLRAEVVAQTIEDVDRFVASVPDDGAVDEGSSYWWEGACRLLEMLDVLRHATGGALDATGVASLRESVAFPHRMHLGDGWYLNVADGTARPGQDQPWDVPHRWALRLGDDAARRHAAAHRRSGRPVAGEQRGLGRLLRAMTDRDWIVAEGEPAAEPTGEVWLPSVQVLLAHAPVRTGAASHRLSLSVKGGHNGENHNHNDVGSVVVALDGVPVLVDPGRPTYTRQTFGPDRYDLWPMQSRWHNVPLIRGSAQQVGAHHAARDVVRIGDGGAVGLELDLAAAYGRTDVRGWRRRAVLDRGGSGVVVTDTWDLDRAADCGEGDRSGATRLHWMIAGTVHLTAPGRAEIEPLTGTGTLELTWDPAHHAELEVKELDDPYLTEPWGPSLTRLAIDPGLGNGQEHGSCTLRAQLR</sequence>
<gene>
    <name evidence="3" type="ORF">GCM10023169_02220</name>
</gene>
<dbReference type="SUPFAM" id="SSF48230">
    <property type="entry name" value="Chondroitin AC/alginate lyase"/>
    <property type="match status" value="1"/>
</dbReference>
<dbReference type="Proteomes" id="UP001500622">
    <property type="component" value="Unassembled WGS sequence"/>
</dbReference>
<evidence type="ECO:0000313" key="3">
    <source>
        <dbReference type="EMBL" id="GAA4415668.1"/>
    </source>
</evidence>
<evidence type="ECO:0000313" key="4">
    <source>
        <dbReference type="Proteomes" id="UP001500622"/>
    </source>
</evidence>
<dbReference type="InterPro" id="IPR012480">
    <property type="entry name" value="Hepar_II_III_C"/>
</dbReference>
<comment type="caution">
    <text evidence="3">The sequence shown here is derived from an EMBL/GenBank/DDBJ whole genome shotgun (WGS) entry which is preliminary data.</text>
</comment>
<dbReference type="Gene3D" id="2.70.98.70">
    <property type="match status" value="1"/>
</dbReference>
<dbReference type="Gene3D" id="1.50.10.100">
    <property type="entry name" value="Chondroitin AC/alginate lyase"/>
    <property type="match status" value="1"/>
</dbReference>
<reference evidence="4" key="1">
    <citation type="journal article" date="2019" name="Int. J. Syst. Evol. Microbiol.">
        <title>The Global Catalogue of Microorganisms (GCM) 10K type strain sequencing project: providing services to taxonomists for standard genome sequencing and annotation.</title>
        <authorList>
            <consortium name="The Broad Institute Genomics Platform"/>
            <consortium name="The Broad Institute Genome Sequencing Center for Infectious Disease"/>
            <person name="Wu L."/>
            <person name="Ma J."/>
        </authorList>
    </citation>
    <scope>NUCLEOTIDE SEQUENCE [LARGE SCALE GENOMIC DNA]</scope>
    <source>
        <strain evidence="4">JCM 17810</strain>
    </source>
</reference>
<dbReference type="EMBL" id="BAABGN010000001">
    <property type="protein sequence ID" value="GAA4415668.1"/>
    <property type="molecule type" value="Genomic_DNA"/>
</dbReference>
<keyword evidence="4" id="KW-1185">Reference proteome</keyword>
<comment type="subcellular location">
    <subcellularLocation>
        <location evidence="1">Cell envelope</location>
    </subcellularLocation>
</comment>
<dbReference type="RefSeq" id="WP_345214646.1">
    <property type="nucleotide sequence ID" value="NZ_BAABGN010000001.1"/>
</dbReference>
<evidence type="ECO:0000256" key="1">
    <source>
        <dbReference type="ARBA" id="ARBA00004196"/>
    </source>
</evidence>
<dbReference type="Pfam" id="PF07940">
    <property type="entry name" value="Hepar_II_III_C"/>
    <property type="match status" value="1"/>
</dbReference>
<feature type="domain" description="Heparinase II/III-like C-terminal" evidence="2">
    <location>
        <begin position="423"/>
        <end position="578"/>
    </location>
</feature>
<evidence type="ECO:0000259" key="2">
    <source>
        <dbReference type="Pfam" id="PF07940"/>
    </source>
</evidence>
<name>A0ABP8KTV0_9MICO</name>
<proteinExistence type="predicted"/>